<dbReference type="Gene3D" id="3.40.190.10">
    <property type="entry name" value="Periplasmic binding protein-like II"/>
    <property type="match status" value="2"/>
</dbReference>
<feature type="chain" id="PRO_5044003245" evidence="2">
    <location>
        <begin position="23"/>
        <end position="549"/>
    </location>
</feature>
<accession>A0AAW5E2N2</accession>
<keyword evidence="2" id="KW-0732">Signal</keyword>
<dbReference type="SUPFAM" id="SSF53850">
    <property type="entry name" value="Periplasmic binding protein-like II"/>
    <property type="match status" value="1"/>
</dbReference>
<protein>
    <submittedName>
        <fullName evidence="3">Extracellular solute-binding protein</fullName>
    </submittedName>
</protein>
<feature type="signal peptide" evidence="2">
    <location>
        <begin position="1"/>
        <end position="22"/>
    </location>
</feature>
<gene>
    <name evidence="3" type="ORF">MJG50_02200</name>
</gene>
<feature type="compositionally biased region" description="Basic and acidic residues" evidence="1">
    <location>
        <begin position="28"/>
        <end position="46"/>
    </location>
</feature>
<dbReference type="InterPro" id="IPR050490">
    <property type="entry name" value="Bact_solute-bd_prot1"/>
</dbReference>
<keyword evidence="4" id="KW-1185">Reference proteome</keyword>
<dbReference type="PROSITE" id="PS51257">
    <property type="entry name" value="PROKAR_LIPOPROTEIN"/>
    <property type="match status" value="1"/>
</dbReference>
<evidence type="ECO:0000256" key="1">
    <source>
        <dbReference type="SAM" id="MobiDB-lite"/>
    </source>
</evidence>
<dbReference type="PANTHER" id="PTHR43649:SF12">
    <property type="entry name" value="DIACETYLCHITOBIOSE BINDING PROTEIN DASA"/>
    <property type="match status" value="1"/>
</dbReference>
<dbReference type="EMBL" id="JAKTTI010000002">
    <property type="protein sequence ID" value="MCH1624127.1"/>
    <property type="molecule type" value="Genomic_DNA"/>
</dbReference>
<dbReference type="PANTHER" id="PTHR43649">
    <property type="entry name" value="ARABINOSE-BINDING PROTEIN-RELATED"/>
    <property type="match status" value="1"/>
</dbReference>
<dbReference type="InterPro" id="IPR006059">
    <property type="entry name" value="SBP"/>
</dbReference>
<evidence type="ECO:0000313" key="4">
    <source>
        <dbReference type="Proteomes" id="UP001431131"/>
    </source>
</evidence>
<organism evidence="3 4">
    <name type="scientific">Fredinandcohnia quinoae</name>
    <dbReference type="NCBI Taxonomy" id="2918902"/>
    <lineage>
        <taxon>Bacteria</taxon>
        <taxon>Bacillati</taxon>
        <taxon>Bacillota</taxon>
        <taxon>Bacilli</taxon>
        <taxon>Bacillales</taxon>
        <taxon>Bacillaceae</taxon>
        <taxon>Fredinandcohnia</taxon>
    </lineage>
</organism>
<proteinExistence type="predicted"/>
<sequence length="549" mass="61771">MKGNKKFWLFAVILLLTFGVLAACSKEKVDGDSGKKDPVKEEDPKNSESFVLGSEPLEITMFGNYDWYTMPKWGDDIATAAIKEKTKVNVTAIDSGGDAKAKLSTMIAGNDLPDFIWTEKGADVEKLRQAGKLVPLDQYMDKYTNLRDWLTEDALNMLRSEDGKLYQFPNWYNSKPFGNAGWLVNKGIYEDLGSPELKTPEDLYAYLKLVKEKYPNVIPFETDVDYGGIEVIYSAFAEGRTPKDIKYRSVAQGDELTSLFDNENYIESLKFSSKLFREGLMSSDALTQDRDMVTEKVTSGRIAVYASASPTDLGKDGHAYLKSKNPDDGYIFIEPIAKEGLDRNKIHPGAYEMLGWNVSVITTDAEDPEKVFAFLDWLTGPEGNTMMIFGPEGKYWEGFDSEGFPNFTDAYVTDKEGLAKVETDTINFQWHGNSNFLDSAKAKFELTLDEDQMSWTTYWQQKLLWNTQLDTTEYYGIVPMPDTPEGEADQQIKEISLATIANAVNAKSDEEVEQILAQASKDAEAAGYSDVLKWQTEKWQANLKKLGKK</sequence>
<dbReference type="Pfam" id="PF01547">
    <property type="entry name" value="SBP_bac_1"/>
    <property type="match status" value="1"/>
</dbReference>
<reference evidence="3" key="1">
    <citation type="submission" date="2022-02" db="EMBL/GenBank/DDBJ databases">
        <title>Fredinandcohnia quinoae sp. nov. isolated from Chenopodium quinoa seeds.</title>
        <authorList>
            <person name="Saati-Santamaria Z."/>
            <person name="Flores-Felix J.D."/>
            <person name="Igual J.M."/>
            <person name="Velazquez E."/>
            <person name="Garcia-Fraile P."/>
            <person name="Martinez-Molina E."/>
        </authorList>
    </citation>
    <scope>NUCLEOTIDE SEQUENCE</scope>
    <source>
        <strain evidence="3">SECRCQ15</strain>
    </source>
</reference>
<evidence type="ECO:0000256" key="2">
    <source>
        <dbReference type="SAM" id="SignalP"/>
    </source>
</evidence>
<comment type="caution">
    <text evidence="3">The sequence shown here is derived from an EMBL/GenBank/DDBJ whole genome shotgun (WGS) entry which is preliminary data.</text>
</comment>
<dbReference type="AlphaFoldDB" id="A0AAW5E2N2"/>
<dbReference type="Proteomes" id="UP001431131">
    <property type="component" value="Unassembled WGS sequence"/>
</dbReference>
<dbReference type="RefSeq" id="WP_240252380.1">
    <property type="nucleotide sequence ID" value="NZ_JAKTTI010000002.1"/>
</dbReference>
<name>A0AAW5E2N2_9BACI</name>
<feature type="region of interest" description="Disordered" evidence="1">
    <location>
        <begin position="28"/>
        <end position="48"/>
    </location>
</feature>
<evidence type="ECO:0000313" key="3">
    <source>
        <dbReference type="EMBL" id="MCH1624127.1"/>
    </source>
</evidence>